<evidence type="ECO:0000313" key="3">
    <source>
        <dbReference type="Proteomes" id="UP000297814"/>
    </source>
</evidence>
<sequence length="298" mass="34982">MYLSPLRKKLRTQGPCFTNLDFKTSDIVLISVNPTPVSQMCLDILSKFSCTPSHNSEFTLWETQQCSSAISNSRYQIRNILCPAADRDTHVDMRTHNKGKLCPACARAHAEKYNCEIELAREDLRKQREFAKEMQQKRVARQPEERAKKDQHEGQRKVSRKQGPRKLNAPIRMQPSPPRESPSQAVARRYVNRELYREEGEIREEGYRSRAGHQSQERHSSQARHSSQTDLARRIENARQLEHTKEGEHRRPTQDAKQRVISEKENESDRIQKQLEQEYTAEETRRRIESLKESYRSR</sequence>
<comment type="caution">
    <text evidence="2">The sequence shown here is derived from an EMBL/GenBank/DDBJ whole genome shotgun (WGS) entry which is preliminary data.</text>
</comment>
<dbReference type="AlphaFoldDB" id="A0A4Z1GPF3"/>
<feature type="compositionally biased region" description="Basic and acidic residues" evidence="1">
    <location>
        <begin position="231"/>
        <end position="298"/>
    </location>
</feature>
<dbReference type="EMBL" id="PQXK01000124">
    <property type="protein sequence ID" value="TGO36441.1"/>
    <property type="molecule type" value="Genomic_DNA"/>
</dbReference>
<keyword evidence="3" id="KW-1185">Reference proteome</keyword>
<accession>A0A4Z1GPF3</accession>
<evidence type="ECO:0000313" key="2">
    <source>
        <dbReference type="EMBL" id="TGO36441.1"/>
    </source>
</evidence>
<proteinExistence type="predicted"/>
<feature type="compositionally biased region" description="Basic and acidic residues" evidence="1">
    <location>
        <begin position="131"/>
        <end position="156"/>
    </location>
</feature>
<gene>
    <name evidence="2" type="ORF">BHYA_0124g00020</name>
</gene>
<organism evidence="2 3">
    <name type="scientific">Botrytis hyacinthi</name>
    <dbReference type="NCBI Taxonomy" id="278943"/>
    <lineage>
        <taxon>Eukaryota</taxon>
        <taxon>Fungi</taxon>
        <taxon>Dikarya</taxon>
        <taxon>Ascomycota</taxon>
        <taxon>Pezizomycotina</taxon>
        <taxon>Leotiomycetes</taxon>
        <taxon>Helotiales</taxon>
        <taxon>Sclerotiniaceae</taxon>
        <taxon>Botrytis</taxon>
    </lineage>
</organism>
<protein>
    <submittedName>
        <fullName evidence="2">Uncharacterized protein</fullName>
    </submittedName>
</protein>
<reference evidence="2 3" key="1">
    <citation type="submission" date="2017-12" db="EMBL/GenBank/DDBJ databases">
        <title>Comparative genomics of Botrytis spp.</title>
        <authorList>
            <person name="Valero-Jimenez C.A."/>
            <person name="Tapia P."/>
            <person name="Veloso J."/>
            <person name="Silva-Moreno E."/>
            <person name="Staats M."/>
            <person name="Valdes J.H."/>
            <person name="Van Kan J.A.L."/>
        </authorList>
    </citation>
    <scope>NUCLEOTIDE SEQUENCE [LARGE SCALE GENOMIC DNA]</scope>
    <source>
        <strain evidence="2 3">Bh0001</strain>
    </source>
</reference>
<name>A0A4Z1GPF3_9HELO</name>
<evidence type="ECO:0000256" key="1">
    <source>
        <dbReference type="SAM" id="MobiDB-lite"/>
    </source>
</evidence>
<feature type="region of interest" description="Disordered" evidence="1">
    <location>
        <begin position="202"/>
        <end position="298"/>
    </location>
</feature>
<feature type="region of interest" description="Disordered" evidence="1">
    <location>
        <begin position="131"/>
        <end position="187"/>
    </location>
</feature>
<dbReference type="Proteomes" id="UP000297814">
    <property type="component" value="Unassembled WGS sequence"/>
</dbReference>